<dbReference type="EMBL" id="JAPVEB010000001">
    <property type="protein sequence ID" value="KAJ5283336.1"/>
    <property type="molecule type" value="Genomic_DNA"/>
</dbReference>
<dbReference type="Proteomes" id="UP001220256">
    <property type="component" value="Unassembled WGS sequence"/>
</dbReference>
<sequence length="173" mass="18686">MSRAESRSFILLDQTSDTETASFFRDSVFISLPSRSSKQLLTECIYLSLHPLRCSTRSTLGIVNVGDQCMIWSNGNHGCTDHSSPFALPNEEDCSKLGGAANGTSRDLPMVSVEACSTAEGLPAVWTILEKTGRVTFFNKQGNISACTLSDGLRVGSTCDAVHPEALWNPSLH</sequence>
<organism evidence="1 2">
    <name type="scientific">Penicillium chrysogenum</name>
    <name type="common">Penicillium notatum</name>
    <dbReference type="NCBI Taxonomy" id="5076"/>
    <lineage>
        <taxon>Eukaryota</taxon>
        <taxon>Fungi</taxon>
        <taxon>Dikarya</taxon>
        <taxon>Ascomycota</taxon>
        <taxon>Pezizomycotina</taxon>
        <taxon>Eurotiomycetes</taxon>
        <taxon>Eurotiomycetidae</taxon>
        <taxon>Eurotiales</taxon>
        <taxon>Aspergillaceae</taxon>
        <taxon>Penicillium</taxon>
        <taxon>Penicillium chrysogenum species complex</taxon>
    </lineage>
</organism>
<keyword evidence="2" id="KW-1185">Reference proteome</keyword>
<evidence type="ECO:0000313" key="1">
    <source>
        <dbReference type="EMBL" id="KAJ5283336.1"/>
    </source>
</evidence>
<name>A0ABQ8WZ05_PENCH</name>
<gene>
    <name evidence="1" type="ORF">N7505_001316</name>
</gene>
<protein>
    <submittedName>
        <fullName evidence="1">Uncharacterized protein</fullName>
    </submittedName>
</protein>
<proteinExistence type="predicted"/>
<reference evidence="1 2" key="1">
    <citation type="journal article" date="2023" name="IMA Fungus">
        <title>Comparative genomic study of the Penicillium genus elucidates a diverse pangenome and 15 lateral gene transfer events.</title>
        <authorList>
            <person name="Petersen C."/>
            <person name="Sorensen T."/>
            <person name="Nielsen M.R."/>
            <person name="Sondergaard T.E."/>
            <person name="Sorensen J.L."/>
            <person name="Fitzpatrick D.A."/>
            <person name="Frisvad J.C."/>
            <person name="Nielsen K.L."/>
        </authorList>
    </citation>
    <scope>NUCLEOTIDE SEQUENCE [LARGE SCALE GENOMIC DNA]</scope>
    <source>
        <strain evidence="1 2">IBT 3361</strain>
    </source>
</reference>
<evidence type="ECO:0000313" key="2">
    <source>
        <dbReference type="Proteomes" id="UP001220256"/>
    </source>
</evidence>
<comment type="caution">
    <text evidence="1">The sequence shown here is derived from an EMBL/GenBank/DDBJ whole genome shotgun (WGS) entry which is preliminary data.</text>
</comment>
<accession>A0ABQ8WZ05</accession>